<evidence type="ECO:0000313" key="4">
    <source>
        <dbReference type="Proteomes" id="UP001054945"/>
    </source>
</evidence>
<keyword evidence="2" id="KW-0812">Transmembrane</keyword>
<accession>A0AAV4NK30</accession>
<feature type="transmembrane region" description="Helical" evidence="2">
    <location>
        <begin position="12"/>
        <end position="34"/>
    </location>
</feature>
<dbReference type="Proteomes" id="UP001054945">
    <property type="component" value="Unassembled WGS sequence"/>
</dbReference>
<protein>
    <submittedName>
        <fullName evidence="3">Uncharacterized protein</fullName>
    </submittedName>
</protein>
<proteinExistence type="predicted"/>
<comment type="caution">
    <text evidence="3">The sequence shown here is derived from an EMBL/GenBank/DDBJ whole genome shotgun (WGS) entry which is preliminary data.</text>
</comment>
<dbReference type="EMBL" id="BPLR01003447">
    <property type="protein sequence ID" value="GIX84709.1"/>
    <property type="molecule type" value="Genomic_DNA"/>
</dbReference>
<keyword evidence="2" id="KW-0472">Membrane</keyword>
<name>A0AAV4NK30_CAEEX</name>
<keyword evidence="4" id="KW-1185">Reference proteome</keyword>
<evidence type="ECO:0000256" key="1">
    <source>
        <dbReference type="SAM" id="MobiDB-lite"/>
    </source>
</evidence>
<reference evidence="3 4" key="1">
    <citation type="submission" date="2021-06" db="EMBL/GenBank/DDBJ databases">
        <title>Caerostris extrusa draft genome.</title>
        <authorList>
            <person name="Kono N."/>
            <person name="Arakawa K."/>
        </authorList>
    </citation>
    <scope>NUCLEOTIDE SEQUENCE [LARGE SCALE GENOMIC DNA]</scope>
</reference>
<sequence>MPQTEGWERESYVSSNVLVSHLALKIIVILPLLFSEDCWEVFKQTTLKRQSSVFAPHKTRDSRRSQNINHAAAAAQSRTAV</sequence>
<feature type="region of interest" description="Disordered" evidence="1">
    <location>
        <begin position="53"/>
        <end position="81"/>
    </location>
</feature>
<evidence type="ECO:0000313" key="3">
    <source>
        <dbReference type="EMBL" id="GIX84709.1"/>
    </source>
</evidence>
<organism evidence="3 4">
    <name type="scientific">Caerostris extrusa</name>
    <name type="common">Bark spider</name>
    <name type="synonym">Caerostris bankana</name>
    <dbReference type="NCBI Taxonomy" id="172846"/>
    <lineage>
        <taxon>Eukaryota</taxon>
        <taxon>Metazoa</taxon>
        <taxon>Ecdysozoa</taxon>
        <taxon>Arthropoda</taxon>
        <taxon>Chelicerata</taxon>
        <taxon>Arachnida</taxon>
        <taxon>Araneae</taxon>
        <taxon>Araneomorphae</taxon>
        <taxon>Entelegynae</taxon>
        <taxon>Araneoidea</taxon>
        <taxon>Araneidae</taxon>
        <taxon>Caerostris</taxon>
    </lineage>
</organism>
<evidence type="ECO:0000256" key="2">
    <source>
        <dbReference type="SAM" id="Phobius"/>
    </source>
</evidence>
<dbReference type="AlphaFoldDB" id="A0AAV4NK30"/>
<keyword evidence="2" id="KW-1133">Transmembrane helix</keyword>
<gene>
    <name evidence="3" type="ORF">CEXT_11391</name>
</gene>